<organism evidence="2 3">
    <name type="scientific">Mycteria americana</name>
    <name type="common">Wood stork</name>
    <dbReference type="NCBI Taxonomy" id="33587"/>
    <lineage>
        <taxon>Eukaryota</taxon>
        <taxon>Metazoa</taxon>
        <taxon>Chordata</taxon>
        <taxon>Craniata</taxon>
        <taxon>Vertebrata</taxon>
        <taxon>Euteleostomi</taxon>
        <taxon>Archelosauria</taxon>
        <taxon>Archosauria</taxon>
        <taxon>Dinosauria</taxon>
        <taxon>Saurischia</taxon>
        <taxon>Theropoda</taxon>
        <taxon>Coelurosauria</taxon>
        <taxon>Aves</taxon>
        <taxon>Neognathae</taxon>
        <taxon>Neoaves</taxon>
        <taxon>Aequornithes</taxon>
        <taxon>Ciconiiformes</taxon>
        <taxon>Ciconiidae</taxon>
        <taxon>Mycteria</taxon>
    </lineage>
</organism>
<dbReference type="PANTHER" id="PTHR12178:SF11">
    <property type="entry name" value="N-TERMINAL EF-HAND CALCIUM-BINDING PROTEIN 1"/>
    <property type="match status" value="1"/>
</dbReference>
<dbReference type="InterPro" id="IPR039862">
    <property type="entry name" value="NECAB1/2/3"/>
</dbReference>
<evidence type="ECO:0000256" key="1">
    <source>
        <dbReference type="SAM" id="MobiDB-lite"/>
    </source>
</evidence>
<dbReference type="GO" id="GO:0005737">
    <property type="term" value="C:cytoplasm"/>
    <property type="evidence" value="ECO:0007669"/>
    <property type="project" value="TreeGrafter"/>
</dbReference>
<proteinExistence type="predicted"/>
<dbReference type="AlphaFoldDB" id="A0AAN7SFE6"/>
<keyword evidence="3" id="KW-1185">Reference proteome</keyword>
<sequence length="298" mass="32941">MAAERGAGLRIFRDVSTRHPGHAPPPSSKGSNCERLGRGVRGLMWRYLRDSSRDGRARQRATSSKTGPVRLRIAPGGLVLCPPADGRAGPGGLCRLSSRDAPPGSPSRALHETGAWLLQVYSLMKVETNDSEPSGMLAWLWAAERMCQDNNHPVRHELPLLLREDGMPWHLKLPLALFSVEIAIQLNLEGGESDPQPAPPEGGPLSCLSRLYKFRTDDGKLSFDEFKAYFADGVLSGEELHELFHTIDTHNTENFTKFNKEKCKFLPLGRNSPMHHYLLGATQLESSLAEKDMGWTPS</sequence>
<dbReference type="PANTHER" id="PTHR12178">
    <property type="entry name" value="EF-HAND DOMAIN-CONTAINING PROTEIN"/>
    <property type="match status" value="1"/>
</dbReference>
<feature type="region of interest" description="Disordered" evidence="1">
    <location>
        <begin position="1"/>
        <end position="35"/>
    </location>
</feature>
<dbReference type="GO" id="GO:0042984">
    <property type="term" value="P:regulation of amyloid precursor protein biosynthetic process"/>
    <property type="evidence" value="ECO:0007669"/>
    <property type="project" value="TreeGrafter"/>
</dbReference>
<dbReference type="Proteomes" id="UP001333110">
    <property type="component" value="Unassembled WGS sequence"/>
</dbReference>
<evidence type="ECO:0000313" key="3">
    <source>
        <dbReference type="Proteomes" id="UP001333110"/>
    </source>
</evidence>
<gene>
    <name evidence="2" type="ORF">QYF61_019536</name>
</gene>
<reference evidence="2 3" key="1">
    <citation type="journal article" date="2023" name="J. Hered.">
        <title>Chromosome-level genome of the wood stork (Mycteria americana) provides insight into avian chromosome evolution.</title>
        <authorList>
            <person name="Flamio R. Jr."/>
            <person name="Ramstad K.M."/>
        </authorList>
    </citation>
    <scope>NUCLEOTIDE SEQUENCE [LARGE SCALE GENOMIC DNA]</scope>
    <source>
        <strain evidence="2">JAX WOST 10</strain>
    </source>
</reference>
<comment type="caution">
    <text evidence="2">The sequence shown here is derived from an EMBL/GenBank/DDBJ whole genome shotgun (WGS) entry which is preliminary data.</text>
</comment>
<accession>A0AAN7SFE6</accession>
<protein>
    <submittedName>
        <fullName evidence="2">Uncharacterized protein</fullName>
    </submittedName>
</protein>
<evidence type="ECO:0000313" key="2">
    <source>
        <dbReference type="EMBL" id="KAK4827611.1"/>
    </source>
</evidence>
<name>A0AAN7SFE6_MYCAM</name>
<dbReference type="EMBL" id="JAUNZN010000002">
    <property type="protein sequence ID" value="KAK4827611.1"/>
    <property type="molecule type" value="Genomic_DNA"/>
</dbReference>